<dbReference type="SUPFAM" id="SSF141694">
    <property type="entry name" value="AF2212/PG0164-like"/>
    <property type="match status" value="1"/>
</dbReference>
<name>A0A1H8FII5_9MICO</name>
<evidence type="ECO:0000313" key="1">
    <source>
        <dbReference type="EMBL" id="TFB93359.1"/>
    </source>
</evidence>
<dbReference type="Proteomes" id="UP000297654">
    <property type="component" value="Unassembled WGS sequence"/>
</dbReference>
<proteinExistence type="predicted"/>
<protein>
    <submittedName>
        <fullName evidence="1">DUF1905 domain-containing protein</fullName>
    </submittedName>
</protein>
<keyword evidence="2" id="KW-1185">Reference proteome</keyword>
<comment type="caution">
    <text evidence="1">The sequence shown here is derived from an EMBL/GenBank/DDBJ whole genome shotgun (WGS) entry which is preliminary data.</text>
</comment>
<gene>
    <name evidence="1" type="ORF">E3O10_03560</name>
</gene>
<dbReference type="RefSeq" id="WP_092109237.1">
    <property type="nucleotide sequence ID" value="NZ_FOCN01000006.1"/>
</dbReference>
<dbReference type="AlphaFoldDB" id="A0A1H8FII5"/>
<evidence type="ECO:0000313" key="2">
    <source>
        <dbReference type="Proteomes" id="UP000297654"/>
    </source>
</evidence>
<dbReference type="OrthoDB" id="9808666at2"/>
<dbReference type="EMBL" id="SOFF01000012">
    <property type="protein sequence ID" value="TFB93359.1"/>
    <property type="molecule type" value="Genomic_DNA"/>
</dbReference>
<dbReference type="InterPro" id="IPR037079">
    <property type="entry name" value="AF2212/PG0164-like_sf"/>
</dbReference>
<dbReference type="InterPro" id="IPR015018">
    <property type="entry name" value="DUF1905"/>
</dbReference>
<accession>A0A1H8FII5</accession>
<reference evidence="1 2" key="1">
    <citation type="submission" date="2019-03" db="EMBL/GenBank/DDBJ databases">
        <title>Genomics of glacier-inhabiting Cryobacterium strains.</title>
        <authorList>
            <person name="Liu Q."/>
            <person name="Xin Y.-H."/>
        </authorList>
    </citation>
    <scope>NUCLEOTIDE SEQUENCE [LARGE SCALE GENOMIC DNA]</scope>
    <source>
        <strain evidence="1 2">Hh15</strain>
    </source>
</reference>
<sequence>MVTFEFQATLWEATSTSSWVFLSLPTDVTDEIRERSTRPRRGFGSIPVAVSIGDTSWTTSIFPDGKRNSYVLPVKKAVRTQQELAVGDTAAIVLSLEP</sequence>
<dbReference type="Gene3D" id="2.40.30.100">
    <property type="entry name" value="AF2212/PG0164-like"/>
    <property type="match status" value="1"/>
</dbReference>
<organism evidence="1 2">
    <name type="scientific">Cryobacterium luteum</name>
    <dbReference type="NCBI Taxonomy" id="1424661"/>
    <lineage>
        <taxon>Bacteria</taxon>
        <taxon>Bacillati</taxon>
        <taxon>Actinomycetota</taxon>
        <taxon>Actinomycetes</taxon>
        <taxon>Micrococcales</taxon>
        <taxon>Microbacteriaceae</taxon>
        <taxon>Cryobacterium</taxon>
    </lineage>
</organism>
<dbReference type="Pfam" id="PF08922">
    <property type="entry name" value="DUF1905"/>
    <property type="match status" value="1"/>
</dbReference>